<sequence length="152" mass="16607">MALQSVPVFWDHSLVSPRTWKASPSQPCLAVPGPPPRARHARQRHLPLRFTTALSPGVQYSQIRTAENSSDRTGSHPGGRPAPRSPSDPDATFFPHLPKRPSRGARPDFHEVVGLFSFGPESATLSVLLALGGRRWGAWMPRQVPAGLLPTR</sequence>
<proteinExistence type="predicted"/>
<reference evidence="3" key="1">
    <citation type="journal article" date="2013" name="Science">
        <title>Comparative analysis of bat genomes provides insight into the evolution of flight and immunity.</title>
        <authorList>
            <person name="Zhang G."/>
            <person name="Cowled C."/>
            <person name="Shi Z."/>
            <person name="Huang Z."/>
            <person name="Bishop-Lilly K.A."/>
            <person name="Fang X."/>
            <person name="Wynne J.W."/>
            <person name="Xiong Z."/>
            <person name="Baker M.L."/>
            <person name="Zhao W."/>
            <person name="Tachedjian M."/>
            <person name="Zhu Y."/>
            <person name="Zhou P."/>
            <person name="Jiang X."/>
            <person name="Ng J."/>
            <person name="Yang L."/>
            <person name="Wu L."/>
            <person name="Xiao J."/>
            <person name="Feng Y."/>
            <person name="Chen Y."/>
            <person name="Sun X."/>
            <person name="Zhang Y."/>
            <person name="Marsh G.A."/>
            <person name="Crameri G."/>
            <person name="Broder C.C."/>
            <person name="Frey K.G."/>
            <person name="Wang L.F."/>
            <person name="Wang J."/>
        </authorList>
    </citation>
    <scope>NUCLEOTIDE SEQUENCE [LARGE SCALE GENOMIC DNA]</scope>
</reference>
<dbReference type="Proteomes" id="UP000010552">
    <property type="component" value="Unassembled WGS sequence"/>
</dbReference>
<dbReference type="EMBL" id="KB031119">
    <property type="protein sequence ID" value="ELK02712.1"/>
    <property type="molecule type" value="Genomic_DNA"/>
</dbReference>
<dbReference type="InParanoid" id="L5JUI6"/>
<protein>
    <submittedName>
        <fullName evidence="2">Uncharacterized protein</fullName>
    </submittedName>
</protein>
<gene>
    <name evidence="2" type="ORF">PAL_GLEAN10005296</name>
</gene>
<evidence type="ECO:0000313" key="2">
    <source>
        <dbReference type="EMBL" id="ELK02712.1"/>
    </source>
</evidence>
<feature type="region of interest" description="Disordered" evidence="1">
    <location>
        <begin position="59"/>
        <end position="105"/>
    </location>
</feature>
<keyword evidence="3" id="KW-1185">Reference proteome</keyword>
<feature type="compositionally biased region" description="Polar residues" evidence="1">
    <location>
        <begin position="59"/>
        <end position="68"/>
    </location>
</feature>
<evidence type="ECO:0000313" key="3">
    <source>
        <dbReference type="Proteomes" id="UP000010552"/>
    </source>
</evidence>
<organism evidence="2 3">
    <name type="scientific">Pteropus alecto</name>
    <name type="common">Black flying fox</name>
    <dbReference type="NCBI Taxonomy" id="9402"/>
    <lineage>
        <taxon>Eukaryota</taxon>
        <taxon>Metazoa</taxon>
        <taxon>Chordata</taxon>
        <taxon>Craniata</taxon>
        <taxon>Vertebrata</taxon>
        <taxon>Euteleostomi</taxon>
        <taxon>Mammalia</taxon>
        <taxon>Eutheria</taxon>
        <taxon>Laurasiatheria</taxon>
        <taxon>Chiroptera</taxon>
        <taxon>Yinpterochiroptera</taxon>
        <taxon>Pteropodoidea</taxon>
        <taxon>Pteropodidae</taxon>
        <taxon>Pteropodinae</taxon>
        <taxon>Pteropus</taxon>
    </lineage>
</organism>
<feature type="region of interest" description="Disordered" evidence="1">
    <location>
        <begin position="19"/>
        <end position="45"/>
    </location>
</feature>
<evidence type="ECO:0000256" key="1">
    <source>
        <dbReference type="SAM" id="MobiDB-lite"/>
    </source>
</evidence>
<accession>L5JUI6</accession>
<dbReference type="AlphaFoldDB" id="L5JUI6"/>
<name>L5JUI6_PTEAL</name>